<feature type="region of interest" description="Disordered" evidence="1">
    <location>
        <begin position="213"/>
        <end position="236"/>
    </location>
</feature>
<dbReference type="Pfam" id="PF23055">
    <property type="entry name" value="DUF7041"/>
    <property type="match status" value="1"/>
</dbReference>
<proteinExistence type="predicted"/>
<dbReference type="OrthoDB" id="6231004at2759"/>
<accession>A0A812E2U5</accession>
<sequence>MAEQTDAHTEAAITVNLPAYNNVNVQVWFTQLTAIFNAKRISSQTSRYAYVVEKLPAEVAIDASDLLDEMPSDKPYDTLKEAILYKTGQSEEQRLRDLFNNLSLGQSKPSQLLRKMRVLLGSNTMSDTVLRQLWLDKLHVNTIQILASLPEEIELQKLADKIADNKPARPVYAATQRQPVASVVDADDMRKLSDRLAQLSIQVQDIQKSMQQQKCNFTNRTPPESRRRRHRSLSQNRENYQDNVCGIMLTLATRHINAVNLADLARIYLADDRHSKRETTFPAASEDGVRYREKNINRLFYVKDANSGYLFLVDTGAQTFFFSQDEEFITRNPEKKNIEIVSPLVKPETNVAESKLELIYKINDDPSWYMCILLGFQHYLTAFGSNLIVPIVAANSAFCMNGDSVGIGQKGPASPRSRLQCDCHRSLNAAPSCRPRRPRVPHAWLGKLPTGLRCDQGSRTVENERTGCSNHLSISGLIINVFITTLDRIRARQSRDAAATATARAAETPLRRSVRNARNAATTDRSKAAETFDRRCARQSWDAAATARPRESETKLKRTTRNARNAAATFAARNT</sequence>
<dbReference type="PANTHER" id="PTHR33327">
    <property type="entry name" value="ENDONUCLEASE"/>
    <property type="match status" value="1"/>
</dbReference>
<dbReference type="EMBL" id="CAHIKZ030004648">
    <property type="protein sequence ID" value="CAE1313512.1"/>
    <property type="molecule type" value="Genomic_DNA"/>
</dbReference>
<feature type="region of interest" description="Disordered" evidence="1">
    <location>
        <begin position="500"/>
        <end position="575"/>
    </location>
</feature>
<dbReference type="AlphaFoldDB" id="A0A812E2U5"/>
<dbReference type="InterPro" id="IPR055469">
    <property type="entry name" value="DUF7041"/>
</dbReference>
<gene>
    <name evidence="3" type="ORF">SPHA_64644</name>
</gene>
<comment type="caution">
    <text evidence="3">The sequence shown here is derived from an EMBL/GenBank/DDBJ whole genome shotgun (WGS) entry which is preliminary data.</text>
</comment>
<keyword evidence="4" id="KW-1185">Reference proteome</keyword>
<feature type="domain" description="DUF7041" evidence="2">
    <location>
        <begin position="17"/>
        <end position="99"/>
    </location>
</feature>
<protein>
    <recommendedName>
        <fullName evidence="2">DUF7041 domain-containing protein</fullName>
    </recommendedName>
</protein>
<evidence type="ECO:0000259" key="2">
    <source>
        <dbReference type="Pfam" id="PF23055"/>
    </source>
</evidence>
<evidence type="ECO:0000313" key="3">
    <source>
        <dbReference type="EMBL" id="CAE1313512.1"/>
    </source>
</evidence>
<organism evidence="3 4">
    <name type="scientific">Acanthosepion pharaonis</name>
    <name type="common">Pharaoh cuttlefish</name>
    <name type="synonym">Sepia pharaonis</name>
    <dbReference type="NCBI Taxonomy" id="158019"/>
    <lineage>
        <taxon>Eukaryota</taxon>
        <taxon>Metazoa</taxon>
        <taxon>Spiralia</taxon>
        <taxon>Lophotrochozoa</taxon>
        <taxon>Mollusca</taxon>
        <taxon>Cephalopoda</taxon>
        <taxon>Coleoidea</taxon>
        <taxon>Decapodiformes</taxon>
        <taxon>Sepiida</taxon>
        <taxon>Sepiina</taxon>
        <taxon>Sepiidae</taxon>
        <taxon>Acanthosepion</taxon>
    </lineage>
</organism>
<feature type="compositionally biased region" description="Polar residues" evidence="1">
    <location>
        <begin position="213"/>
        <end position="222"/>
    </location>
</feature>
<reference evidence="3" key="1">
    <citation type="submission" date="2021-01" db="EMBL/GenBank/DDBJ databases">
        <authorList>
            <person name="Li R."/>
            <person name="Bekaert M."/>
        </authorList>
    </citation>
    <scope>NUCLEOTIDE SEQUENCE</scope>
    <source>
        <strain evidence="3">Farmed</strain>
    </source>
</reference>
<name>A0A812E2U5_ACAPH</name>
<feature type="compositionally biased region" description="Basic and acidic residues" evidence="1">
    <location>
        <begin position="524"/>
        <end position="536"/>
    </location>
</feature>
<feature type="compositionally biased region" description="Low complexity" evidence="1">
    <location>
        <begin position="562"/>
        <end position="575"/>
    </location>
</feature>
<evidence type="ECO:0000313" key="4">
    <source>
        <dbReference type="Proteomes" id="UP000597762"/>
    </source>
</evidence>
<evidence type="ECO:0000256" key="1">
    <source>
        <dbReference type="SAM" id="MobiDB-lite"/>
    </source>
</evidence>
<dbReference type="PANTHER" id="PTHR33327:SF3">
    <property type="entry name" value="RNA-DIRECTED DNA POLYMERASE"/>
    <property type="match status" value="1"/>
</dbReference>
<dbReference type="Proteomes" id="UP000597762">
    <property type="component" value="Unassembled WGS sequence"/>
</dbReference>